<dbReference type="AlphaFoldDB" id="Q6K7E1"/>
<sequence>MNKHCRMKNQDRYHLNQVPIRINPGRNWAGIVGRPPHHGLIRDLRAVGWENDNISSFYGLLELGVCWANFVDRRGALGSCKQAMAQL</sequence>
<accession>Q6K7E1</accession>
<reference evidence="2" key="1">
    <citation type="journal article" date="2005" name="Nature">
        <title>The map-based sequence of the rice genome.</title>
        <authorList>
            <consortium name="International rice genome sequencing project (IRGSP)"/>
            <person name="Matsumoto T."/>
            <person name="Wu J."/>
            <person name="Kanamori H."/>
            <person name="Katayose Y."/>
            <person name="Fujisawa M."/>
            <person name="Namiki N."/>
            <person name="Mizuno H."/>
            <person name="Yamamoto K."/>
            <person name="Antonio B.A."/>
            <person name="Baba T."/>
            <person name="Sakata K."/>
            <person name="Nagamura Y."/>
            <person name="Aoki H."/>
            <person name="Arikawa K."/>
            <person name="Arita K."/>
            <person name="Bito T."/>
            <person name="Chiden Y."/>
            <person name="Fujitsuka N."/>
            <person name="Fukunaka R."/>
            <person name="Hamada M."/>
            <person name="Harada C."/>
            <person name="Hayashi A."/>
            <person name="Hijishita S."/>
            <person name="Honda M."/>
            <person name="Hosokawa S."/>
            <person name="Ichikawa Y."/>
            <person name="Idonuma A."/>
            <person name="Iijima M."/>
            <person name="Ikeda M."/>
            <person name="Ikeno M."/>
            <person name="Ito K."/>
            <person name="Ito S."/>
            <person name="Ito T."/>
            <person name="Ito Y."/>
            <person name="Ito Y."/>
            <person name="Iwabuchi A."/>
            <person name="Kamiya K."/>
            <person name="Karasawa W."/>
            <person name="Kurita K."/>
            <person name="Katagiri S."/>
            <person name="Kikuta A."/>
            <person name="Kobayashi H."/>
            <person name="Kobayashi N."/>
            <person name="Machita K."/>
            <person name="Maehara T."/>
            <person name="Masukawa M."/>
            <person name="Mizubayashi T."/>
            <person name="Mukai Y."/>
            <person name="Nagasaki H."/>
            <person name="Nagata Y."/>
            <person name="Naito S."/>
            <person name="Nakashima M."/>
            <person name="Nakama Y."/>
            <person name="Nakamichi Y."/>
            <person name="Nakamura M."/>
            <person name="Meguro A."/>
            <person name="Negishi M."/>
            <person name="Ohta I."/>
            <person name="Ohta T."/>
            <person name="Okamoto M."/>
            <person name="Ono N."/>
            <person name="Saji S."/>
            <person name="Sakaguchi M."/>
            <person name="Sakai K."/>
            <person name="Shibata M."/>
            <person name="Shimokawa T."/>
            <person name="Song J."/>
            <person name="Takazaki Y."/>
            <person name="Terasawa K."/>
            <person name="Tsugane M."/>
            <person name="Tsuji K."/>
            <person name="Ueda S."/>
            <person name="Waki K."/>
            <person name="Yamagata H."/>
            <person name="Yamamoto M."/>
            <person name="Yamamoto S."/>
            <person name="Yamane H."/>
            <person name="Yoshiki S."/>
            <person name="Yoshihara R."/>
            <person name="Yukawa K."/>
            <person name="Zhong H."/>
            <person name="Yano M."/>
            <person name="Yuan Q."/>
            <person name="Ouyang S."/>
            <person name="Liu J."/>
            <person name="Jones K.M."/>
            <person name="Gansberger K."/>
            <person name="Moffat K."/>
            <person name="Hill J."/>
            <person name="Bera J."/>
            <person name="Fadrosh D."/>
            <person name="Jin S."/>
            <person name="Johri S."/>
            <person name="Kim M."/>
            <person name="Overton L."/>
            <person name="Reardon M."/>
            <person name="Tsitrin T."/>
            <person name="Vuong H."/>
            <person name="Weaver B."/>
            <person name="Ciecko A."/>
            <person name="Tallon L."/>
            <person name="Jackson J."/>
            <person name="Pai G."/>
            <person name="Aken S.V."/>
            <person name="Utterback T."/>
            <person name="Reidmuller S."/>
            <person name="Feldblyum T."/>
            <person name="Hsiao J."/>
            <person name="Zismann V."/>
            <person name="Iobst S."/>
            <person name="de Vazeille A.R."/>
            <person name="Buell C.R."/>
            <person name="Ying K."/>
            <person name="Li Y."/>
            <person name="Lu T."/>
            <person name="Huang Y."/>
            <person name="Zhao Q."/>
            <person name="Feng Q."/>
            <person name="Zhang L."/>
            <person name="Zhu J."/>
            <person name="Weng Q."/>
            <person name="Mu J."/>
            <person name="Lu Y."/>
            <person name="Fan D."/>
            <person name="Liu Y."/>
            <person name="Guan J."/>
            <person name="Zhang Y."/>
            <person name="Yu S."/>
            <person name="Liu X."/>
            <person name="Zhang Y."/>
            <person name="Hong G."/>
            <person name="Han B."/>
            <person name="Choisne N."/>
            <person name="Demange N."/>
            <person name="Orjeda G."/>
            <person name="Samain S."/>
            <person name="Cattolico L."/>
            <person name="Pelletier E."/>
            <person name="Couloux A."/>
            <person name="Segurens B."/>
            <person name="Wincker P."/>
            <person name="D'Hont A."/>
            <person name="Scarpelli C."/>
            <person name="Weissenbach J."/>
            <person name="Salanoubat M."/>
            <person name="Quetier F."/>
            <person name="Yu Y."/>
            <person name="Kim H.R."/>
            <person name="Rambo T."/>
            <person name="Currie J."/>
            <person name="Collura K."/>
            <person name="Luo M."/>
            <person name="Yang T."/>
            <person name="Ammiraju J.S.S."/>
            <person name="Engler F."/>
            <person name="Soderlund C."/>
            <person name="Wing R.A."/>
            <person name="Palmer L.E."/>
            <person name="de la Bastide M."/>
            <person name="Spiegel L."/>
            <person name="Nascimento L."/>
            <person name="Zutavern T."/>
            <person name="O'Shaughnessy A."/>
            <person name="Dike S."/>
            <person name="Dedhia N."/>
            <person name="Preston R."/>
            <person name="Balija V."/>
            <person name="McCombie W.R."/>
            <person name="Chow T."/>
            <person name="Chen H."/>
            <person name="Chung M."/>
            <person name="Chen C."/>
            <person name="Shaw J."/>
            <person name="Wu H."/>
            <person name="Hsiao K."/>
            <person name="Chao Y."/>
            <person name="Chu M."/>
            <person name="Cheng C."/>
            <person name="Hour A."/>
            <person name="Lee P."/>
            <person name="Lin S."/>
            <person name="Lin Y."/>
            <person name="Liou J."/>
            <person name="Liu S."/>
            <person name="Hsing Y."/>
            <person name="Raghuvanshi S."/>
            <person name="Mohanty A."/>
            <person name="Bharti A.K."/>
            <person name="Gaur A."/>
            <person name="Gupta V."/>
            <person name="Kumar D."/>
            <person name="Ravi V."/>
            <person name="Vij S."/>
            <person name="Kapur A."/>
            <person name="Khurana P."/>
            <person name="Khurana P."/>
            <person name="Khurana J.P."/>
            <person name="Tyagi A.K."/>
            <person name="Gaikwad K."/>
            <person name="Singh A."/>
            <person name="Dalal V."/>
            <person name="Srivastava S."/>
            <person name="Dixit A."/>
            <person name="Pal A.K."/>
            <person name="Ghazi I.A."/>
            <person name="Yadav M."/>
            <person name="Pandit A."/>
            <person name="Bhargava A."/>
            <person name="Sureshbabu K."/>
            <person name="Batra K."/>
            <person name="Sharma T.R."/>
            <person name="Mohapatra T."/>
            <person name="Singh N.K."/>
            <person name="Messing J."/>
            <person name="Nelson A.B."/>
            <person name="Fuks G."/>
            <person name="Kavchok S."/>
            <person name="Keizer G."/>
            <person name="Linton E."/>
            <person name="Llaca V."/>
            <person name="Song R."/>
            <person name="Tanyolac B."/>
            <person name="Young S."/>
            <person name="Ho-Il K."/>
            <person name="Hahn J.H."/>
            <person name="Sangsakoo G."/>
            <person name="Vanavichit A."/>
            <person name="de Mattos Luiz.A.T."/>
            <person name="Zimmer P.D."/>
            <person name="Malone G."/>
            <person name="Dellagostin O."/>
            <person name="de Oliveira A.C."/>
            <person name="Bevan M."/>
            <person name="Bancroft I."/>
            <person name="Minx P."/>
            <person name="Cordum H."/>
            <person name="Wilson R."/>
            <person name="Cheng Z."/>
            <person name="Jin W."/>
            <person name="Jiang J."/>
            <person name="Leong S.A."/>
            <person name="Iwama H."/>
            <person name="Gojobori T."/>
            <person name="Itoh T."/>
            <person name="Niimura Y."/>
            <person name="Fujii Y."/>
            <person name="Habara T."/>
            <person name="Sakai H."/>
            <person name="Sato Y."/>
            <person name="Wilson G."/>
            <person name="Kumar K."/>
            <person name="McCouch S."/>
            <person name="Juretic N."/>
            <person name="Hoen D."/>
            <person name="Wright S."/>
            <person name="Bruskiewich R."/>
            <person name="Bureau T."/>
            <person name="Miyao A."/>
            <person name="Hirochika H."/>
            <person name="Nishikawa T."/>
            <person name="Kadowaki K."/>
            <person name="Sugiura M."/>
            <person name="Burr B."/>
            <person name="Sasaki T."/>
        </authorList>
    </citation>
    <scope>NUCLEOTIDE SEQUENCE [LARGE SCALE GENOMIC DNA]</scope>
    <source>
        <strain evidence="2">cv. Nipponbare</strain>
    </source>
</reference>
<dbReference type="EMBL" id="AP004849">
    <property type="protein sequence ID" value="BAD19541.1"/>
    <property type="molecule type" value="Genomic_DNA"/>
</dbReference>
<organism evidence="1 2">
    <name type="scientific">Oryza sativa subsp. japonica</name>
    <name type="common">Rice</name>
    <dbReference type="NCBI Taxonomy" id="39947"/>
    <lineage>
        <taxon>Eukaryota</taxon>
        <taxon>Viridiplantae</taxon>
        <taxon>Streptophyta</taxon>
        <taxon>Embryophyta</taxon>
        <taxon>Tracheophyta</taxon>
        <taxon>Spermatophyta</taxon>
        <taxon>Magnoliopsida</taxon>
        <taxon>Liliopsida</taxon>
        <taxon>Poales</taxon>
        <taxon>Poaceae</taxon>
        <taxon>BOP clade</taxon>
        <taxon>Oryzoideae</taxon>
        <taxon>Oryzeae</taxon>
        <taxon>Oryzinae</taxon>
        <taxon>Oryza</taxon>
        <taxon>Oryza sativa</taxon>
    </lineage>
</organism>
<gene>
    <name evidence="1" type="primary">OJ1311_D08.16</name>
</gene>
<proteinExistence type="predicted"/>
<evidence type="ECO:0000313" key="2">
    <source>
        <dbReference type="Proteomes" id="UP000000763"/>
    </source>
</evidence>
<evidence type="ECO:0000313" key="1">
    <source>
        <dbReference type="EMBL" id="BAD19541.1"/>
    </source>
</evidence>
<reference evidence="2" key="2">
    <citation type="journal article" date="2008" name="Nucleic Acids Res.">
        <title>The rice annotation project database (RAP-DB): 2008 update.</title>
        <authorList>
            <consortium name="The rice annotation project (RAP)"/>
        </authorList>
    </citation>
    <scope>GENOME REANNOTATION</scope>
    <source>
        <strain evidence="2">cv. Nipponbare</strain>
    </source>
</reference>
<dbReference type="Proteomes" id="UP000000763">
    <property type="component" value="Chromosome 2"/>
</dbReference>
<protein>
    <submittedName>
        <fullName evidence="1">Uncharacterized protein</fullName>
    </submittedName>
</protein>
<name>Q6K7E1_ORYSJ</name>